<dbReference type="PANTHER" id="PTHR43731">
    <property type="entry name" value="RHOMBOID PROTEASE"/>
    <property type="match status" value="1"/>
</dbReference>
<dbReference type="STRING" id="505317.OA57_00225"/>
<feature type="transmembrane region" description="Helical" evidence="7">
    <location>
        <begin position="205"/>
        <end position="224"/>
    </location>
</feature>
<dbReference type="Gene3D" id="1.20.1540.10">
    <property type="entry name" value="Rhomboid-like"/>
    <property type="match status" value="1"/>
</dbReference>
<evidence type="ECO:0000256" key="5">
    <source>
        <dbReference type="ARBA" id="ARBA00022989"/>
    </source>
</evidence>
<dbReference type="PANTHER" id="PTHR43731:SF14">
    <property type="entry name" value="PRESENILIN-ASSOCIATED RHOMBOID-LIKE PROTEIN, MITOCHONDRIAL"/>
    <property type="match status" value="1"/>
</dbReference>
<name>A0A0A3AQA4_9PAST</name>
<dbReference type="GO" id="GO:0004252">
    <property type="term" value="F:serine-type endopeptidase activity"/>
    <property type="evidence" value="ECO:0007669"/>
    <property type="project" value="InterPro"/>
</dbReference>
<dbReference type="Pfam" id="PF12122">
    <property type="entry name" value="Rhomboid_N"/>
    <property type="match status" value="1"/>
</dbReference>
<evidence type="ECO:0000259" key="8">
    <source>
        <dbReference type="Pfam" id="PF01694"/>
    </source>
</evidence>
<dbReference type="InterPro" id="IPR035952">
    <property type="entry name" value="Rhomboid-like_sf"/>
</dbReference>
<evidence type="ECO:0000259" key="9">
    <source>
        <dbReference type="Pfam" id="PF12122"/>
    </source>
</evidence>
<keyword evidence="4" id="KW-0378">Hydrolase</keyword>
<dbReference type="EMBL" id="JSUM01000001">
    <property type="protein sequence ID" value="KGQ71536.1"/>
    <property type="molecule type" value="Genomic_DNA"/>
</dbReference>
<keyword evidence="6 7" id="KW-0472">Membrane</keyword>
<protein>
    <recommendedName>
        <fullName evidence="12">Intramembrane serine protease GlpG</fullName>
    </recommendedName>
</protein>
<keyword evidence="5 7" id="KW-1133">Transmembrane helix</keyword>
<comment type="subcellular location">
    <subcellularLocation>
        <location evidence="1">Membrane</location>
        <topology evidence="1">Multi-pass membrane protein</topology>
    </subcellularLocation>
</comment>
<organism evidence="10 11">
    <name type="scientific">Chelonobacter oris</name>
    <dbReference type="NCBI Taxonomy" id="505317"/>
    <lineage>
        <taxon>Bacteria</taxon>
        <taxon>Pseudomonadati</taxon>
        <taxon>Pseudomonadota</taxon>
        <taxon>Gammaproteobacteria</taxon>
        <taxon>Pasteurellales</taxon>
        <taxon>Pasteurellaceae</taxon>
        <taxon>Chelonobacter</taxon>
    </lineage>
</organism>
<evidence type="ECO:0000256" key="2">
    <source>
        <dbReference type="ARBA" id="ARBA00009045"/>
    </source>
</evidence>
<evidence type="ECO:0000256" key="6">
    <source>
        <dbReference type="ARBA" id="ARBA00023136"/>
    </source>
</evidence>
<feature type="transmembrane region" description="Helical" evidence="7">
    <location>
        <begin position="142"/>
        <end position="169"/>
    </location>
</feature>
<dbReference type="AlphaFoldDB" id="A0A0A3AQA4"/>
<dbReference type="RefSeq" id="WP_034611898.1">
    <property type="nucleotide sequence ID" value="NZ_JSUM01000001.1"/>
</dbReference>
<proteinExistence type="inferred from homology"/>
<dbReference type="GO" id="GO:0016020">
    <property type="term" value="C:membrane"/>
    <property type="evidence" value="ECO:0007669"/>
    <property type="project" value="UniProtKB-SubCell"/>
</dbReference>
<dbReference type="Pfam" id="PF01694">
    <property type="entry name" value="Rhomboid"/>
    <property type="match status" value="1"/>
</dbReference>
<feature type="transmembrane region" description="Helical" evidence="7">
    <location>
        <begin position="103"/>
        <end position="122"/>
    </location>
</feature>
<evidence type="ECO:0000256" key="3">
    <source>
        <dbReference type="ARBA" id="ARBA00022692"/>
    </source>
</evidence>
<feature type="transmembrane region" description="Helical" evidence="7">
    <location>
        <begin position="181"/>
        <end position="199"/>
    </location>
</feature>
<accession>A0A0A3AQA4</accession>
<gene>
    <name evidence="10" type="ORF">OA57_00225</name>
</gene>
<evidence type="ECO:0000256" key="4">
    <source>
        <dbReference type="ARBA" id="ARBA00022801"/>
    </source>
</evidence>
<dbReference type="InterPro" id="IPR022764">
    <property type="entry name" value="Peptidase_S54_rhomboid_dom"/>
</dbReference>
<evidence type="ECO:0000313" key="11">
    <source>
        <dbReference type="Proteomes" id="UP000030380"/>
    </source>
</evidence>
<keyword evidence="3 7" id="KW-0812">Transmembrane</keyword>
<comment type="caution">
    <text evidence="10">The sequence shown here is derived from an EMBL/GenBank/DDBJ whole genome shotgun (WGS) entry which is preliminary data.</text>
</comment>
<reference evidence="10 11" key="1">
    <citation type="submission" date="2014-11" db="EMBL/GenBank/DDBJ databases">
        <title>Draft genome sequence of Chelonobacter oris 1662T, associated with respiratory disease in Hermann's Tortoises.</title>
        <authorList>
            <person name="Kudirkiene E."/>
            <person name="Hansen M.J."/>
            <person name="Bojesen A.M."/>
        </authorList>
    </citation>
    <scope>NUCLEOTIDE SEQUENCE [LARGE SCALE GENOMIC DNA]</scope>
    <source>
        <strain evidence="10 11">1662</strain>
    </source>
</reference>
<evidence type="ECO:0008006" key="12">
    <source>
        <dbReference type="Google" id="ProtNLM"/>
    </source>
</evidence>
<dbReference type="SUPFAM" id="SSF144091">
    <property type="entry name" value="Rhomboid-like"/>
    <property type="match status" value="1"/>
</dbReference>
<evidence type="ECO:0000256" key="7">
    <source>
        <dbReference type="SAM" id="Phobius"/>
    </source>
</evidence>
<feature type="domain" description="Peptidase S54 GlpG peptidase N-terminal" evidence="9">
    <location>
        <begin position="1"/>
        <end position="82"/>
    </location>
</feature>
<dbReference type="Proteomes" id="UP000030380">
    <property type="component" value="Unassembled WGS sequence"/>
</dbReference>
<evidence type="ECO:0000256" key="1">
    <source>
        <dbReference type="ARBA" id="ARBA00004141"/>
    </source>
</evidence>
<feature type="transmembrane region" description="Helical" evidence="7">
    <location>
        <begin position="236"/>
        <end position="257"/>
    </location>
</feature>
<sequence>MKILFSSENAELALRFRDYIRQQYQRDLPLYRQQTHYVFALSETDPQLDVLSAEAEQYRQHPSDEKYTRASWQSGQTYSLKGRFGHLLPSISQWQTAFRQAPMTWGIALLCVAVYLLELSGYRNVIYQLTHFPENSTQYGEIWRFFSHAVVHLSFPHLLFNLTYWLIFAAMIEKNNLSGRSSGKIVFLFLLIALISGVVQNYFSGAAFFGLSGVVYGVLGYVYLMSRLDPQQRFRLPNGFVFVLLIGIALGFAGPLIDLHFGNAAHISGLLVGLAVARFDGKSAVNG</sequence>
<evidence type="ECO:0000313" key="10">
    <source>
        <dbReference type="EMBL" id="KGQ71536.1"/>
    </source>
</evidence>
<feature type="domain" description="Peptidase S54 rhomboid" evidence="8">
    <location>
        <begin position="140"/>
        <end position="279"/>
    </location>
</feature>
<dbReference type="InterPro" id="IPR050925">
    <property type="entry name" value="Rhomboid_protease_S54"/>
</dbReference>
<comment type="similarity">
    <text evidence="2">Belongs to the peptidase S54 family.</text>
</comment>
<dbReference type="InterPro" id="IPR022732">
    <property type="entry name" value="Peptidase_S54_GlpG_N"/>
</dbReference>
<keyword evidence="11" id="KW-1185">Reference proteome</keyword>